<dbReference type="STRING" id="1121301.SAMN02745912_00104"/>
<dbReference type="Proteomes" id="UP000184465">
    <property type="component" value="Unassembled WGS sequence"/>
</dbReference>
<protein>
    <submittedName>
        <fullName evidence="3">Stage III sporulation protein AG</fullName>
    </submittedName>
</protein>
<dbReference type="NCBIfam" id="TIGR02830">
    <property type="entry name" value="spore_III_AG"/>
    <property type="match status" value="1"/>
</dbReference>
<evidence type="ECO:0000256" key="1">
    <source>
        <dbReference type="SAM" id="MobiDB-lite"/>
    </source>
</evidence>
<name>A0A1M6JQW4_PARC5</name>
<feature type="compositionally biased region" description="Polar residues" evidence="1">
    <location>
        <begin position="107"/>
        <end position="123"/>
    </location>
</feature>
<dbReference type="RefSeq" id="WP_073146371.1">
    <property type="nucleotide sequence ID" value="NZ_FRAG01000001.1"/>
</dbReference>
<proteinExistence type="predicted"/>
<feature type="region of interest" description="Disordered" evidence="1">
    <location>
        <begin position="106"/>
        <end position="131"/>
    </location>
</feature>
<keyword evidence="4" id="KW-1185">Reference proteome</keyword>
<keyword evidence="2" id="KW-1133">Transmembrane helix</keyword>
<accession>A0A1M6JQW4</accession>
<dbReference type="AlphaFoldDB" id="A0A1M6JQW4"/>
<dbReference type="InterPro" id="IPR014195">
    <property type="entry name" value="Spore_III_AG"/>
</dbReference>
<feature type="transmembrane region" description="Helical" evidence="2">
    <location>
        <begin position="20"/>
        <end position="41"/>
    </location>
</feature>
<keyword evidence="2" id="KW-0472">Membrane</keyword>
<sequence>MKFLNKLKDILDNANRKKIINNLLVVVIICIIILISLSTFFPKEYSEIMDNDNIDEIDEASKDTKILETAYSDNMESRLEAILNQIEGVGEVEVMITYETTAEVVPASNTTKSEQTTQETDNQGGKRVTKQENITENIVTVSDKDYRNSPIVIKEIKPIIRGVIVVAQGADNPEIRNNLLEAVTTIFQIKSHKVKIYNQN</sequence>
<organism evidence="3 4">
    <name type="scientific">Paramaledivibacter caminithermalis (strain DSM 15212 / CIP 107654 / DViRD3)</name>
    <name type="common">Clostridium caminithermale</name>
    <dbReference type="NCBI Taxonomy" id="1121301"/>
    <lineage>
        <taxon>Bacteria</taxon>
        <taxon>Bacillati</taxon>
        <taxon>Bacillota</taxon>
        <taxon>Clostridia</taxon>
        <taxon>Peptostreptococcales</taxon>
        <taxon>Caminicellaceae</taxon>
        <taxon>Paramaledivibacter</taxon>
    </lineage>
</organism>
<dbReference type="EMBL" id="FRAG01000001">
    <property type="protein sequence ID" value="SHJ49077.1"/>
    <property type="molecule type" value="Genomic_DNA"/>
</dbReference>
<evidence type="ECO:0000313" key="3">
    <source>
        <dbReference type="EMBL" id="SHJ49077.1"/>
    </source>
</evidence>
<evidence type="ECO:0000313" key="4">
    <source>
        <dbReference type="Proteomes" id="UP000184465"/>
    </source>
</evidence>
<keyword evidence="2" id="KW-0812">Transmembrane</keyword>
<reference evidence="3 4" key="1">
    <citation type="submission" date="2016-11" db="EMBL/GenBank/DDBJ databases">
        <authorList>
            <person name="Jaros S."/>
            <person name="Januszkiewicz K."/>
            <person name="Wedrychowicz H."/>
        </authorList>
    </citation>
    <scope>NUCLEOTIDE SEQUENCE [LARGE SCALE GENOMIC DNA]</scope>
    <source>
        <strain evidence="3 4">DSM 15212</strain>
    </source>
</reference>
<gene>
    <name evidence="3" type="ORF">SAMN02745912_00104</name>
</gene>
<evidence type="ECO:0000256" key="2">
    <source>
        <dbReference type="SAM" id="Phobius"/>
    </source>
</evidence>
<dbReference type="OrthoDB" id="1634070at2"/>